<keyword evidence="5 7" id="KW-0472">Membrane</keyword>
<dbReference type="PANTHER" id="PTHR11206">
    <property type="entry name" value="MULTIDRUG RESISTANCE PROTEIN"/>
    <property type="match status" value="1"/>
</dbReference>
<dbReference type="PhylomeDB" id="A0A060T8Q2"/>
<dbReference type="GO" id="GO:0015297">
    <property type="term" value="F:antiporter activity"/>
    <property type="evidence" value="ECO:0007669"/>
    <property type="project" value="InterPro"/>
</dbReference>
<feature type="transmembrane region" description="Helical" evidence="7">
    <location>
        <begin position="398"/>
        <end position="425"/>
    </location>
</feature>
<sequence length="590" mass="64293">MSERSPLLQPRNIREGEAAPYFDIQPDYGFSRSPRRGSFASGSVGRHGFLSSLVAQESQEFAADLDEDESVIEPYTTEEATRLAREQQTLLDDNNISYETISDRPPELLTLGQAREEIVETQKAWNAAVATGRVHTTVRRELIVLATSALPLTVTFLLQYSLPVASIFSVGHLGTAELAAVSLASMTSNITGFAMIQGFATCLDTLCPQAFGAGHPHQVGMYFQKCVMLILACFVPIAVLWVFSEPLIAFLVSDREVAHLAALYLRTIVIGAPGYVLFECGKRFVQAQGIFHASTIILLVCAPFNAIMNYLMVWSDYIGVGFVGAPMAVVMTNWLMPLLLFLFVVFVDGKQCWNGFSQDVFKNWGPMFKLAVPGFIMIEAEFLAFEVLTFAASRFGPAVLAAQAVLATITSLTYQIPFALAIAVSTRVANFVGATLVEPAKVASRLGITCSYVVALFNALVLYIFRYQIGSLFSNDEGVIEIVGDALPICCILQLADSPAAITGGVLKGQGRQHLGGYLNIIFYYPVALPICFGMAFGLGWGLYGLWAGITIGLFGVAAGEIYFVANSNWEEIVSDARERSREERVFGHV</sequence>
<feature type="transmembrane region" description="Helical" evidence="7">
    <location>
        <begin position="142"/>
        <end position="160"/>
    </location>
</feature>
<evidence type="ECO:0000256" key="2">
    <source>
        <dbReference type="ARBA" id="ARBA00010199"/>
    </source>
</evidence>
<protein>
    <submittedName>
        <fullName evidence="8">ARAD1D09042p</fullName>
    </submittedName>
</protein>
<feature type="transmembrane region" description="Helical" evidence="7">
    <location>
        <begin position="446"/>
        <end position="466"/>
    </location>
</feature>
<comment type="similarity">
    <text evidence="2">Belongs to the multi antimicrobial extrusion (MATE) (TC 2.A.66.1) family.</text>
</comment>
<evidence type="ECO:0000256" key="3">
    <source>
        <dbReference type="ARBA" id="ARBA00022692"/>
    </source>
</evidence>
<dbReference type="EMBL" id="HG937694">
    <property type="protein sequence ID" value="CDP37333.1"/>
    <property type="molecule type" value="Genomic_DNA"/>
</dbReference>
<name>A0A060T8Q2_BLAAD</name>
<dbReference type="InterPro" id="IPR002528">
    <property type="entry name" value="MATE_fam"/>
</dbReference>
<organism evidence="8">
    <name type="scientific">Blastobotrys adeninivorans</name>
    <name type="common">Yeast</name>
    <name type="synonym">Arxula adeninivorans</name>
    <dbReference type="NCBI Taxonomy" id="409370"/>
    <lineage>
        <taxon>Eukaryota</taxon>
        <taxon>Fungi</taxon>
        <taxon>Dikarya</taxon>
        <taxon>Ascomycota</taxon>
        <taxon>Saccharomycotina</taxon>
        <taxon>Dipodascomycetes</taxon>
        <taxon>Dipodascales</taxon>
        <taxon>Trichomonascaceae</taxon>
        <taxon>Blastobotrys</taxon>
    </lineage>
</organism>
<feature type="transmembrane region" description="Helical" evidence="7">
    <location>
        <begin position="486"/>
        <end position="507"/>
    </location>
</feature>
<dbReference type="GO" id="GO:0042910">
    <property type="term" value="F:xenobiotic transmembrane transporter activity"/>
    <property type="evidence" value="ECO:0007669"/>
    <property type="project" value="InterPro"/>
</dbReference>
<dbReference type="GO" id="GO:0016020">
    <property type="term" value="C:membrane"/>
    <property type="evidence" value="ECO:0007669"/>
    <property type="project" value="UniProtKB-SubCell"/>
</dbReference>
<reference evidence="8" key="1">
    <citation type="submission" date="2014-02" db="EMBL/GenBank/DDBJ databases">
        <authorList>
            <person name="Genoscope - CEA"/>
        </authorList>
    </citation>
    <scope>NUCLEOTIDE SEQUENCE</scope>
    <source>
        <strain evidence="8">LS3</strain>
    </source>
</reference>
<feature type="transmembrane region" description="Helical" evidence="7">
    <location>
        <begin position="519"/>
        <end position="540"/>
    </location>
</feature>
<dbReference type="NCBIfam" id="TIGR00797">
    <property type="entry name" value="matE"/>
    <property type="match status" value="1"/>
</dbReference>
<dbReference type="CDD" id="cd13132">
    <property type="entry name" value="MATE_eukaryotic"/>
    <property type="match status" value="1"/>
</dbReference>
<evidence type="ECO:0000256" key="6">
    <source>
        <dbReference type="SAM" id="MobiDB-lite"/>
    </source>
</evidence>
<accession>A0A060T8Q2</accession>
<comment type="subcellular location">
    <subcellularLocation>
        <location evidence="1">Membrane</location>
        <topology evidence="1">Multi-pass membrane protein</topology>
    </subcellularLocation>
</comment>
<dbReference type="GO" id="GO:1990961">
    <property type="term" value="P:xenobiotic detoxification by transmembrane export across the plasma membrane"/>
    <property type="evidence" value="ECO:0007669"/>
    <property type="project" value="InterPro"/>
</dbReference>
<keyword evidence="4 7" id="KW-1133">Transmembrane helix</keyword>
<dbReference type="InterPro" id="IPR045069">
    <property type="entry name" value="MATE_euk"/>
</dbReference>
<keyword evidence="3 7" id="KW-0812">Transmembrane</keyword>
<feature type="transmembrane region" description="Helical" evidence="7">
    <location>
        <begin position="290"/>
        <end position="311"/>
    </location>
</feature>
<evidence type="ECO:0000256" key="7">
    <source>
        <dbReference type="SAM" id="Phobius"/>
    </source>
</evidence>
<reference evidence="8" key="2">
    <citation type="submission" date="2014-06" db="EMBL/GenBank/DDBJ databases">
        <title>The complete genome of Blastobotrys (Arxula) adeninivorans LS3 - a yeast of biotechnological interest.</title>
        <authorList>
            <person name="Kunze G."/>
            <person name="Gaillardin C."/>
            <person name="Czernicka M."/>
            <person name="Durrens P."/>
            <person name="Martin T."/>
            <person name="Boer E."/>
            <person name="Gabaldon T."/>
            <person name="Cruz J."/>
            <person name="Talla E."/>
            <person name="Marck C."/>
            <person name="Goffeau A."/>
            <person name="Barbe V."/>
            <person name="Baret P."/>
            <person name="Baronian K."/>
            <person name="Beier S."/>
            <person name="Bleykasten C."/>
            <person name="Bode R."/>
            <person name="Casaregola S."/>
            <person name="Despons L."/>
            <person name="Fairhead C."/>
            <person name="Giersberg M."/>
            <person name="Gierski P."/>
            <person name="Hahnel U."/>
            <person name="Hartmann A."/>
            <person name="Jankowska D."/>
            <person name="Jubin C."/>
            <person name="Jung P."/>
            <person name="Lafontaine I."/>
            <person name="Leh-Louis V."/>
            <person name="Lemaire M."/>
            <person name="Marcet-Houben M."/>
            <person name="Mascher M."/>
            <person name="Morel G."/>
            <person name="Richard G.-F."/>
            <person name="Riechen J."/>
            <person name="Sacerdot C."/>
            <person name="Sarkar A."/>
            <person name="Savel G."/>
            <person name="Schacherer J."/>
            <person name="Sherman D."/>
            <person name="Straub M.-L."/>
            <person name="Stein N."/>
            <person name="Thierry A."/>
            <person name="Trautwein-Schult A."/>
            <person name="Westhof E."/>
            <person name="Worch S."/>
            <person name="Dujon B."/>
            <person name="Souciet J.-L."/>
            <person name="Wincker P."/>
            <person name="Scholz U."/>
            <person name="Neuveglise N."/>
        </authorList>
    </citation>
    <scope>NUCLEOTIDE SEQUENCE</scope>
    <source>
        <strain evidence="8">LS3</strain>
    </source>
</reference>
<feature type="transmembrane region" description="Helical" evidence="7">
    <location>
        <begin position="317"/>
        <end position="347"/>
    </location>
</feature>
<feature type="region of interest" description="Disordered" evidence="6">
    <location>
        <begin position="1"/>
        <end position="20"/>
    </location>
</feature>
<feature type="transmembrane region" description="Helical" evidence="7">
    <location>
        <begin position="546"/>
        <end position="566"/>
    </location>
</feature>
<feature type="transmembrane region" description="Helical" evidence="7">
    <location>
        <begin position="257"/>
        <end position="278"/>
    </location>
</feature>
<feature type="transmembrane region" description="Helical" evidence="7">
    <location>
        <begin position="226"/>
        <end position="251"/>
    </location>
</feature>
<proteinExistence type="inferred from homology"/>
<feature type="transmembrane region" description="Helical" evidence="7">
    <location>
        <begin position="368"/>
        <end position="392"/>
    </location>
</feature>
<evidence type="ECO:0000256" key="5">
    <source>
        <dbReference type="ARBA" id="ARBA00023136"/>
    </source>
</evidence>
<evidence type="ECO:0000313" key="8">
    <source>
        <dbReference type="EMBL" id="CDP37333.1"/>
    </source>
</evidence>
<dbReference type="AlphaFoldDB" id="A0A060T8Q2"/>
<gene>
    <name evidence="8" type="ORF">GNLVRS02_ARAD1D09042g</name>
</gene>
<evidence type="ECO:0000256" key="1">
    <source>
        <dbReference type="ARBA" id="ARBA00004141"/>
    </source>
</evidence>
<evidence type="ECO:0000256" key="4">
    <source>
        <dbReference type="ARBA" id="ARBA00022989"/>
    </source>
</evidence>
<dbReference type="Pfam" id="PF01554">
    <property type="entry name" value="MatE"/>
    <property type="match status" value="2"/>
</dbReference>